<dbReference type="RefSeq" id="WP_011517395.1">
    <property type="nucleotide sequence ID" value="NC_007973.1"/>
</dbReference>
<dbReference type="GO" id="GO:0008168">
    <property type="term" value="F:methyltransferase activity"/>
    <property type="evidence" value="ECO:0007669"/>
    <property type="project" value="UniProtKB-KW"/>
</dbReference>
<dbReference type="AlphaFoldDB" id="Q1LJH5"/>
<organism evidence="1 2">
    <name type="scientific">Cupriavidus metallidurans (strain ATCC 43123 / DSM 2839 / NBRC 102507 / CH34)</name>
    <name type="common">Ralstonia metallidurans</name>
    <dbReference type="NCBI Taxonomy" id="266264"/>
    <lineage>
        <taxon>Bacteria</taxon>
        <taxon>Pseudomonadati</taxon>
        <taxon>Pseudomonadota</taxon>
        <taxon>Betaproteobacteria</taxon>
        <taxon>Burkholderiales</taxon>
        <taxon>Burkholderiaceae</taxon>
        <taxon>Cupriavidus</taxon>
    </lineage>
</organism>
<keyword evidence="2" id="KW-1185">Reference proteome</keyword>
<sequence length="474" mass="53194">MNISLHNIQLDGTLQDYLYAVAQQTGGLRDMKAAAISTFIEENCPELGATERRNFSSWLKDVVDGVPISSNMPSHNLPFQRWYRFKEAFSPLMVAESLSCLGFWPSTCLDCFGGSGTTALTCQFLGIESTSIEVNPFLADLIEAKLSKYDHASLIDDFAGVVKKMSTRSATLRSIRYESWPATMVEPGLKDRWIFPRETFRRILTIREAIDEITNPVNQRLLRVLLGSILIDMSNVVISGKGRRYRSNWQATQKSPRDVSVAFQAAFQAALFDISAHGARACESYRLLRGDSRVEVDKVGQVDVALFSPPYPNSFDYTDIYNVELWVLGYLKSRADNTELRSSTLRSHVQIHRDMSWEGLDSRKLRQTVKALTKRRAQLWDPHLPDMIGAYFADLVQILKSVRGKMNPEGAVLMTVGDSRYADVLIDVGDILRELAEGAGYVCEAVTPIRAMKTSAQQGWQASLSEDLVRLRPA</sequence>
<dbReference type="eggNOG" id="COG0863">
    <property type="taxonomic scope" value="Bacteria"/>
</dbReference>
<dbReference type="HOGENOM" id="CLU_027633_0_0_4"/>
<dbReference type="REBASE" id="17791">
    <property type="entry name" value="M.RmeAORF2828P"/>
</dbReference>
<dbReference type="KEGG" id="rme:Rmet_2828"/>
<dbReference type="EMBL" id="CP000352">
    <property type="protein sequence ID" value="ABF09701.1"/>
    <property type="molecule type" value="Genomic_DNA"/>
</dbReference>
<name>Q1LJH5_CUPMC</name>
<proteinExistence type="predicted"/>
<evidence type="ECO:0000313" key="1">
    <source>
        <dbReference type="EMBL" id="ABF09701.1"/>
    </source>
</evidence>
<dbReference type="InterPro" id="IPR029063">
    <property type="entry name" value="SAM-dependent_MTases_sf"/>
</dbReference>
<dbReference type="SUPFAM" id="SSF53335">
    <property type="entry name" value="S-adenosyl-L-methionine-dependent methyltransferases"/>
    <property type="match status" value="2"/>
</dbReference>
<dbReference type="STRING" id="266264.Rmet_2828"/>
<dbReference type="Proteomes" id="UP000002429">
    <property type="component" value="Chromosome"/>
</dbReference>
<accession>Q1LJH5</accession>
<keyword evidence="1" id="KW-0808">Transferase</keyword>
<dbReference type="Gene3D" id="3.40.50.150">
    <property type="entry name" value="Vaccinia Virus protein VP39"/>
    <property type="match status" value="2"/>
</dbReference>
<evidence type="ECO:0000313" key="2">
    <source>
        <dbReference type="Proteomes" id="UP000002429"/>
    </source>
</evidence>
<dbReference type="GO" id="GO:0032259">
    <property type="term" value="P:methylation"/>
    <property type="evidence" value="ECO:0007669"/>
    <property type="project" value="UniProtKB-KW"/>
</dbReference>
<keyword evidence="1" id="KW-0489">Methyltransferase</keyword>
<reference evidence="2" key="1">
    <citation type="journal article" date="2010" name="PLoS ONE">
        <title>The complete genome sequence of Cupriavidus metallidurans strain CH34, a master survivalist in harsh and anthropogenic environments.</title>
        <authorList>
            <person name="Janssen P.J."/>
            <person name="Van Houdt R."/>
            <person name="Moors H."/>
            <person name="Monsieurs P."/>
            <person name="Morin N."/>
            <person name="Michaux A."/>
            <person name="Benotmane M.A."/>
            <person name="Leys N."/>
            <person name="Vallaeys T."/>
            <person name="Lapidus A."/>
            <person name="Monchy S."/>
            <person name="Medigue C."/>
            <person name="Taghavi S."/>
            <person name="McCorkle S."/>
            <person name="Dunn J."/>
            <person name="van der Lelie D."/>
            <person name="Mergeay M."/>
        </authorList>
    </citation>
    <scope>NUCLEOTIDE SEQUENCE [LARGE SCALE GENOMIC DNA]</scope>
    <source>
        <strain evidence="2">ATCC 43123 / DSM 2839 / NBRC 102507 / CH34</strain>
    </source>
</reference>
<protein>
    <submittedName>
        <fullName evidence="1">Superfamily S-adenosyl-L-methionine-dependent methyltransferase</fullName>
    </submittedName>
</protein>
<gene>
    <name evidence="1" type="ordered locus">Rmet_2828</name>
</gene>